<dbReference type="Pfam" id="PF00293">
    <property type="entry name" value="NUDIX"/>
    <property type="match status" value="1"/>
</dbReference>
<proteinExistence type="predicted"/>
<sequence length="199" mass="22088">MKEECCKSWKSKIIVDCHILLSTPFQPSSEIPLAKKKTFLMKLADTGGTLFAADWLEQYAAICFRRAAGGNGFEVLLITTRGSGRWVIPKGSPMKGKTPREVAAVEAFEEAGIKGKVGKKPLGRYSYVKRLDNGKDAPCIVEVFTVETTSIAETFKEQGQRQFLWVRPTEAGGYVEEPELRGLFARLDARLRENSPDIA</sequence>
<protein>
    <submittedName>
        <fullName evidence="6">NUDIX hydrolase</fullName>
    </submittedName>
</protein>
<gene>
    <name evidence="6" type="ORF">G6N76_09040</name>
</gene>
<dbReference type="AlphaFoldDB" id="A0A6M1S0P2"/>
<dbReference type="Proteomes" id="UP000477849">
    <property type="component" value="Unassembled WGS sequence"/>
</dbReference>
<dbReference type="PANTHER" id="PTHR12629">
    <property type="entry name" value="DIPHOSPHOINOSITOL POLYPHOSPHATE PHOSPHOHYDROLASE"/>
    <property type="match status" value="1"/>
</dbReference>
<evidence type="ECO:0000256" key="2">
    <source>
        <dbReference type="ARBA" id="ARBA00022723"/>
    </source>
</evidence>
<accession>A0A6M1S0P2</accession>
<keyword evidence="2" id="KW-0479">Metal-binding</keyword>
<dbReference type="GO" id="GO:0005737">
    <property type="term" value="C:cytoplasm"/>
    <property type="evidence" value="ECO:0007669"/>
    <property type="project" value="TreeGrafter"/>
</dbReference>
<dbReference type="InterPro" id="IPR000086">
    <property type="entry name" value="NUDIX_hydrolase_dom"/>
</dbReference>
<feature type="domain" description="Nudix hydrolase" evidence="5">
    <location>
        <begin position="54"/>
        <end position="187"/>
    </location>
</feature>
<dbReference type="GO" id="GO:0016462">
    <property type="term" value="F:pyrophosphatase activity"/>
    <property type="evidence" value="ECO:0007669"/>
    <property type="project" value="InterPro"/>
</dbReference>
<keyword evidence="3 6" id="KW-0378">Hydrolase</keyword>
<dbReference type="PROSITE" id="PS51462">
    <property type="entry name" value="NUDIX"/>
    <property type="match status" value="1"/>
</dbReference>
<comment type="cofactor">
    <cofactor evidence="1">
        <name>Mg(2+)</name>
        <dbReference type="ChEBI" id="CHEBI:18420"/>
    </cofactor>
</comment>
<evidence type="ECO:0000256" key="1">
    <source>
        <dbReference type="ARBA" id="ARBA00001946"/>
    </source>
</evidence>
<dbReference type="CDD" id="cd04666">
    <property type="entry name" value="NUDIX_DIPP2_like_Nudt4"/>
    <property type="match status" value="1"/>
</dbReference>
<dbReference type="PANTHER" id="PTHR12629:SF0">
    <property type="entry name" value="DIPHOSPHOINOSITOL-POLYPHOSPHATE DIPHOSPHATASE"/>
    <property type="match status" value="1"/>
</dbReference>
<keyword evidence="4" id="KW-0460">Magnesium</keyword>
<dbReference type="SUPFAM" id="SSF55811">
    <property type="entry name" value="Nudix"/>
    <property type="match status" value="1"/>
</dbReference>
<reference evidence="6 7" key="1">
    <citation type="submission" date="2020-02" db="EMBL/GenBank/DDBJ databases">
        <title>Genome sequence of the type strain CCBAU10050 of Rhizobium daejeonense.</title>
        <authorList>
            <person name="Gao J."/>
            <person name="Sun J."/>
        </authorList>
    </citation>
    <scope>NUCLEOTIDE SEQUENCE [LARGE SCALE GENOMIC DNA]</scope>
    <source>
        <strain evidence="6 7">CCBAU10050</strain>
    </source>
</reference>
<dbReference type="GO" id="GO:0046872">
    <property type="term" value="F:metal ion binding"/>
    <property type="evidence" value="ECO:0007669"/>
    <property type="project" value="UniProtKB-KW"/>
</dbReference>
<name>A0A6M1S0P2_9HYPH</name>
<organism evidence="6 7">
    <name type="scientific">Rhizobium daejeonense</name>
    <dbReference type="NCBI Taxonomy" id="240521"/>
    <lineage>
        <taxon>Bacteria</taxon>
        <taxon>Pseudomonadati</taxon>
        <taxon>Pseudomonadota</taxon>
        <taxon>Alphaproteobacteria</taxon>
        <taxon>Hyphomicrobiales</taxon>
        <taxon>Rhizobiaceae</taxon>
        <taxon>Rhizobium/Agrobacterium group</taxon>
        <taxon>Rhizobium</taxon>
    </lineage>
</organism>
<dbReference type="InterPro" id="IPR015797">
    <property type="entry name" value="NUDIX_hydrolase-like_dom_sf"/>
</dbReference>
<comment type="caution">
    <text evidence="6">The sequence shown here is derived from an EMBL/GenBank/DDBJ whole genome shotgun (WGS) entry which is preliminary data.</text>
</comment>
<dbReference type="InterPro" id="IPR047198">
    <property type="entry name" value="DDP-like_NUDIX"/>
</dbReference>
<evidence type="ECO:0000313" key="6">
    <source>
        <dbReference type="EMBL" id="NGO63821.1"/>
    </source>
</evidence>
<dbReference type="EMBL" id="JAAKZH010000002">
    <property type="protein sequence ID" value="NGO63821.1"/>
    <property type="molecule type" value="Genomic_DNA"/>
</dbReference>
<evidence type="ECO:0000256" key="3">
    <source>
        <dbReference type="ARBA" id="ARBA00022801"/>
    </source>
</evidence>
<evidence type="ECO:0000313" key="7">
    <source>
        <dbReference type="Proteomes" id="UP000477849"/>
    </source>
</evidence>
<dbReference type="Gene3D" id="3.90.79.10">
    <property type="entry name" value="Nucleoside Triphosphate Pyrophosphohydrolase"/>
    <property type="match status" value="1"/>
</dbReference>
<keyword evidence="7" id="KW-1185">Reference proteome</keyword>
<evidence type="ECO:0000256" key="4">
    <source>
        <dbReference type="ARBA" id="ARBA00022842"/>
    </source>
</evidence>
<evidence type="ECO:0000259" key="5">
    <source>
        <dbReference type="PROSITE" id="PS51462"/>
    </source>
</evidence>